<dbReference type="Proteomes" id="UP001301958">
    <property type="component" value="Unassembled WGS sequence"/>
</dbReference>
<protein>
    <submittedName>
        <fullName evidence="1">Uncharacterized protein</fullName>
    </submittedName>
</protein>
<name>A0AAN7BV56_9PEZI</name>
<dbReference type="EMBL" id="MU865303">
    <property type="protein sequence ID" value="KAK4229942.1"/>
    <property type="molecule type" value="Genomic_DNA"/>
</dbReference>
<reference evidence="1" key="1">
    <citation type="journal article" date="2023" name="Mol. Phylogenet. Evol.">
        <title>Genome-scale phylogeny and comparative genomics of the fungal order Sordariales.</title>
        <authorList>
            <person name="Hensen N."/>
            <person name="Bonometti L."/>
            <person name="Westerberg I."/>
            <person name="Brannstrom I.O."/>
            <person name="Guillou S."/>
            <person name="Cros-Aarteil S."/>
            <person name="Calhoun S."/>
            <person name="Haridas S."/>
            <person name="Kuo A."/>
            <person name="Mondo S."/>
            <person name="Pangilinan J."/>
            <person name="Riley R."/>
            <person name="LaButti K."/>
            <person name="Andreopoulos B."/>
            <person name="Lipzen A."/>
            <person name="Chen C."/>
            <person name="Yan M."/>
            <person name="Daum C."/>
            <person name="Ng V."/>
            <person name="Clum A."/>
            <person name="Steindorff A."/>
            <person name="Ohm R.A."/>
            <person name="Martin F."/>
            <person name="Silar P."/>
            <person name="Natvig D.O."/>
            <person name="Lalanne C."/>
            <person name="Gautier V."/>
            <person name="Ament-Velasquez S.L."/>
            <person name="Kruys A."/>
            <person name="Hutchinson M.I."/>
            <person name="Powell A.J."/>
            <person name="Barry K."/>
            <person name="Miller A.N."/>
            <person name="Grigoriev I.V."/>
            <person name="Debuchy R."/>
            <person name="Gladieux P."/>
            <person name="Hiltunen Thoren M."/>
            <person name="Johannesson H."/>
        </authorList>
    </citation>
    <scope>NUCLEOTIDE SEQUENCE</scope>
    <source>
        <strain evidence="1">CBS 990.96</strain>
    </source>
</reference>
<dbReference type="AlphaFoldDB" id="A0AAN7BV56"/>
<evidence type="ECO:0000313" key="1">
    <source>
        <dbReference type="EMBL" id="KAK4229942.1"/>
    </source>
</evidence>
<comment type="caution">
    <text evidence="1">The sequence shown here is derived from an EMBL/GenBank/DDBJ whole genome shotgun (WGS) entry which is preliminary data.</text>
</comment>
<proteinExistence type="predicted"/>
<reference evidence="1" key="2">
    <citation type="submission" date="2023-05" db="EMBL/GenBank/DDBJ databases">
        <authorList>
            <consortium name="Lawrence Berkeley National Laboratory"/>
            <person name="Steindorff A."/>
            <person name="Hensen N."/>
            <person name="Bonometti L."/>
            <person name="Westerberg I."/>
            <person name="Brannstrom I.O."/>
            <person name="Guillou S."/>
            <person name="Cros-Aarteil S."/>
            <person name="Calhoun S."/>
            <person name="Haridas S."/>
            <person name="Kuo A."/>
            <person name="Mondo S."/>
            <person name="Pangilinan J."/>
            <person name="Riley R."/>
            <person name="Labutti K."/>
            <person name="Andreopoulos B."/>
            <person name="Lipzen A."/>
            <person name="Chen C."/>
            <person name="Yanf M."/>
            <person name="Daum C."/>
            <person name="Ng V."/>
            <person name="Clum A."/>
            <person name="Ohm R."/>
            <person name="Martin F."/>
            <person name="Silar P."/>
            <person name="Natvig D."/>
            <person name="Lalanne C."/>
            <person name="Gautier V."/>
            <person name="Ament-Velasquez S.L."/>
            <person name="Kruys A."/>
            <person name="Hutchinson M.I."/>
            <person name="Powell A.J."/>
            <person name="Barry K."/>
            <person name="Miller A.N."/>
            <person name="Grigoriev I.V."/>
            <person name="Debuchy R."/>
            <person name="Gladieux P."/>
            <person name="Thoren M.H."/>
            <person name="Johannesson H."/>
        </authorList>
    </citation>
    <scope>NUCLEOTIDE SEQUENCE</scope>
    <source>
        <strain evidence="1">CBS 990.96</strain>
    </source>
</reference>
<keyword evidence="2" id="KW-1185">Reference proteome</keyword>
<gene>
    <name evidence="1" type="ORF">QBC38DRAFT_69263</name>
</gene>
<evidence type="ECO:0000313" key="2">
    <source>
        <dbReference type="Proteomes" id="UP001301958"/>
    </source>
</evidence>
<accession>A0AAN7BV56</accession>
<organism evidence="1 2">
    <name type="scientific">Podospora fimiseda</name>
    <dbReference type="NCBI Taxonomy" id="252190"/>
    <lineage>
        <taxon>Eukaryota</taxon>
        <taxon>Fungi</taxon>
        <taxon>Dikarya</taxon>
        <taxon>Ascomycota</taxon>
        <taxon>Pezizomycotina</taxon>
        <taxon>Sordariomycetes</taxon>
        <taxon>Sordariomycetidae</taxon>
        <taxon>Sordariales</taxon>
        <taxon>Podosporaceae</taxon>
        <taxon>Podospora</taxon>
    </lineage>
</organism>
<sequence>MSITVILIQPTSVRKHTTSSINKSRPLLIAAYLEVGLVIPGAPWRWRAIGREETSSAAGSAKKHRFVPTQGIIKRKCHKGKKEALYRPCSRLNAYHTFHEQLVSCMIFSRKKKRRPHSHTGYPQQPRFPLILTNHLSHQLGSIDPSSVSRRLVGVEFIPFPGVKCSIGTRYLPLQGHQVNGCPPKRKLAMVSYSLLSKPRREIEAKATHLDKRPSILQSEDYKSWHLHCAISGCHGPRFVISGGISKADSAASPEVLT</sequence>